<reference evidence="3" key="1">
    <citation type="journal article" date="2019" name="Int. J. Syst. Evol. Microbiol.">
        <title>The Global Catalogue of Microorganisms (GCM) 10K type strain sequencing project: providing services to taxonomists for standard genome sequencing and annotation.</title>
        <authorList>
            <consortium name="The Broad Institute Genomics Platform"/>
            <consortium name="The Broad Institute Genome Sequencing Center for Infectious Disease"/>
            <person name="Wu L."/>
            <person name="Ma J."/>
        </authorList>
    </citation>
    <scope>NUCLEOTIDE SEQUENCE [LARGE SCALE GENOMIC DNA]</scope>
    <source>
        <strain evidence="3">PCU 266</strain>
    </source>
</reference>
<feature type="region of interest" description="Disordered" evidence="1">
    <location>
        <begin position="410"/>
        <end position="429"/>
    </location>
</feature>
<evidence type="ECO:0000313" key="2">
    <source>
        <dbReference type="EMBL" id="MFC5156065.1"/>
    </source>
</evidence>
<sequence length="633" mass="64255">MSGRQPATSAPAPPDALDSPDAPDALDSLRHRRLRPGVTATPLRDGVHLRGWITSVSLEGSPALPALWEHLADALATDGGAAALADAVPAGSPLRAALVSLIDRLSEHDLLVERGGHDGGLGGPLAGQWLGTVADRPGEAAARLAGSRTRVLGPRPDGAFARAAGRALDRGGTGAERAREELPDGQLLLVASLPGGELSVSAGVYAGFGFVTPVGSPAQARADAAALAERLGGVSRTGEPGEHPALTALVAASAAQRLLCAVAGLRDPSAEAGGARLLPDRPAALVAGERPLRGEYRTWLGPNLVDADRAAPGAVPLTLADALARIPVLGDGELGVLDAPSPGALPQLPAALVRCATPGGELLSGAARADLARLDAVCRAAELRLGGDGLDLVVGVNPGHARGRALRRAAGHRDAVPRTPVEAAAGPPGRPVAWQPLDTVHPQARHWWSVLVRRLGVDAEPEVSRIAADPGVFRAVVRGRTVAGGPLRVLGTAVEATADDAVAYAALSAVVRIQAGASAPDLRFLTLPSGASAALGAAADRAPWEDGGWTTAWLGETAGREESLQDALAEATGHSPRPWEPAAGTPAHPVWSALRQCGFSVLSPSSGSDRNSGASRSVPKSRSVPNTPVEGPR</sequence>
<feature type="region of interest" description="Disordered" evidence="1">
    <location>
        <begin position="602"/>
        <end position="633"/>
    </location>
</feature>
<dbReference type="RefSeq" id="WP_344485241.1">
    <property type="nucleotide sequence ID" value="NZ_BAAASB010000028.1"/>
</dbReference>
<name>A0ABW0AV28_9ACTN</name>
<feature type="region of interest" description="Disordered" evidence="1">
    <location>
        <begin position="563"/>
        <end position="587"/>
    </location>
</feature>
<feature type="compositionally biased region" description="Polar residues" evidence="1">
    <location>
        <begin position="602"/>
        <end position="626"/>
    </location>
</feature>
<proteinExistence type="predicted"/>
<accession>A0ABW0AV28</accession>
<organism evidence="2 3">
    <name type="scientific">Streptomyces amakusaensis</name>
    <dbReference type="NCBI Taxonomy" id="67271"/>
    <lineage>
        <taxon>Bacteria</taxon>
        <taxon>Bacillati</taxon>
        <taxon>Actinomycetota</taxon>
        <taxon>Actinomycetes</taxon>
        <taxon>Kitasatosporales</taxon>
        <taxon>Streptomycetaceae</taxon>
        <taxon>Streptomyces</taxon>
    </lineage>
</organism>
<dbReference type="Proteomes" id="UP001596160">
    <property type="component" value="Unassembled WGS sequence"/>
</dbReference>
<evidence type="ECO:0000256" key="1">
    <source>
        <dbReference type="SAM" id="MobiDB-lite"/>
    </source>
</evidence>
<evidence type="ECO:0000313" key="3">
    <source>
        <dbReference type="Proteomes" id="UP001596160"/>
    </source>
</evidence>
<gene>
    <name evidence="2" type="ORF">ACFPRH_30585</name>
</gene>
<keyword evidence="3" id="KW-1185">Reference proteome</keyword>
<comment type="caution">
    <text evidence="2">The sequence shown here is derived from an EMBL/GenBank/DDBJ whole genome shotgun (WGS) entry which is preliminary data.</text>
</comment>
<dbReference type="EMBL" id="JBHSKP010000029">
    <property type="protein sequence ID" value="MFC5156065.1"/>
    <property type="molecule type" value="Genomic_DNA"/>
</dbReference>
<protein>
    <submittedName>
        <fullName evidence="2">Uncharacterized protein</fullName>
    </submittedName>
</protein>
<feature type="compositionally biased region" description="Low complexity" evidence="1">
    <location>
        <begin position="15"/>
        <end position="26"/>
    </location>
</feature>
<feature type="region of interest" description="Disordered" evidence="1">
    <location>
        <begin position="1"/>
        <end position="26"/>
    </location>
</feature>